<comment type="caution">
    <text evidence="3">The sequence shown here is derived from an EMBL/GenBank/DDBJ whole genome shotgun (WGS) entry which is preliminary data.</text>
</comment>
<dbReference type="InterPro" id="IPR003870">
    <property type="entry name" value="DUF222"/>
</dbReference>
<feature type="compositionally biased region" description="Polar residues" evidence="1">
    <location>
        <begin position="337"/>
        <end position="352"/>
    </location>
</feature>
<feature type="region of interest" description="Disordered" evidence="1">
    <location>
        <begin position="58"/>
        <end position="89"/>
    </location>
</feature>
<dbReference type="InterPro" id="IPR003615">
    <property type="entry name" value="HNH_nuc"/>
</dbReference>
<dbReference type="Pfam" id="PF02720">
    <property type="entry name" value="DUF222"/>
    <property type="match status" value="1"/>
</dbReference>
<proteinExistence type="predicted"/>
<keyword evidence="4" id="KW-1185">Reference proteome</keyword>
<dbReference type="Gene3D" id="1.10.30.50">
    <property type="match status" value="1"/>
</dbReference>
<name>A0ABV8QY35_9MICC</name>
<feature type="region of interest" description="Disordered" evidence="1">
    <location>
        <begin position="430"/>
        <end position="471"/>
    </location>
</feature>
<feature type="compositionally biased region" description="Polar residues" evidence="1">
    <location>
        <begin position="58"/>
        <end position="70"/>
    </location>
</feature>
<dbReference type="CDD" id="cd00085">
    <property type="entry name" value="HNHc"/>
    <property type="match status" value="1"/>
</dbReference>
<sequence length="735" mass="78156">MNGSVIHPGNGDSPATQDAAELIAALTLPAIAVFSADDPSLAGLPPYISYLGSTGSFESRTNAGSTSTVDTVRDSRLPVASDSGADPVPTSRVQVARGVVDAGIATLAALKALEDRTAACKAAVIDRIMAANAVESTALGLDSWQRGMAETSTIAEIAVTLTIPECTATSLTHHAMELFASHPETITALFAGTISWRHACTIVDEVQTLSSTPTMTLSDITAFKTRLLTAASGTTASKFASKARRIREGTHPETLATRTREAIGKRALTLEPGNDGMSWLTLHIPAVAANGIYINCTRIARKQQVAGELRTLSQLRADTASALLLSQHQLVTGVGTKPTNTGSEANGSDTKNGGSSATTATAVTGDCFGDTNIFSNPGADERTQKVPERKHDGLAALTLVDELPAWAHRPPAPGDITQLPEDVPLDGVLCSTPAFDSTPAAEPDQELPESGGGFSAYPRTRQKPDTDSDETALLDGLVDGITEDPLAEYLEQLTAVRNGATIAEPPQPEAQIIITVPFLGLLGLTNEPAELVGHGPIDEETARKLLGSTGSFLRILTDPVTNIPLPDTPPKRYKLRRSEKTLLRALNESCSFPNCTNHALDTETDHVVAFHTGGATTLANASPECKRHHALKHFRDDKDSHGRYRMDRGPDRIGIKLRGWKPSLAADGRVGWTSPTGTYHPPQQPVNGGCSYPKILKKQLEKTLRVPATVVAQTPRFDTIHNTLELLIEEHLERH</sequence>
<evidence type="ECO:0000313" key="3">
    <source>
        <dbReference type="EMBL" id="MFC4265160.1"/>
    </source>
</evidence>
<feature type="region of interest" description="Disordered" evidence="1">
    <location>
        <begin position="334"/>
        <end position="357"/>
    </location>
</feature>
<protein>
    <submittedName>
        <fullName evidence="3">DUF222 domain-containing protein</fullName>
    </submittedName>
</protein>
<dbReference type="EMBL" id="JBHSCQ010000006">
    <property type="protein sequence ID" value="MFC4265160.1"/>
    <property type="molecule type" value="Genomic_DNA"/>
</dbReference>
<evidence type="ECO:0000256" key="1">
    <source>
        <dbReference type="SAM" id="MobiDB-lite"/>
    </source>
</evidence>
<organism evidence="3 4">
    <name type="scientific">Arthrobacter cryoconiti</name>
    <dbReference type="NCBI Taxonomy" id="748907"/>
    <lineage>
        <taxon>Bacteria</taxon>
        <taxon>Bacillati</taxon>
        <taxon>Actinomycetota</taxon>
        <taxon>Actinomycetes</taxon>
        <taxon>Micrococcales</taxon>
        <taxon>Micrococcaceae</taxon>
        <taxon>Arthrobacter</taxon>
    </lineage>
</organism>
<dbReference type="Proteomes" id="UP001595773">
    <property type="component" value="Unassembled WGS sequence"/>
</dbReference>
<gene>
    <name evidence="3" type="ORF">ACFOW9_06065</name>
</gene>
<evidence type="ECO:0000313" key="4">
    <source>
        <dbReference type="Proteomes" id="UP001595773"/>
    </source>
</evidence>
<dbReference type="RefSeq" id="WP_230067192.1">
    <property type="nucleotide sequence ID" value="NZ_BAABLL010000003.1"/>
</dbReference>
<evidence type="ECO:0000259" key="2">
    <source>
        <dbReference type="Pfam" id="PF02720"/>
    </source>
</evidence>
<reference evidence="4" key="1">
    <citation type="journal article" date="2019" name="Int. J. Syst. Evol. Microbiol.">
        <title>The Global Catalogue of Microorganisms (GCM) 10K type strain sequencing project: providing services to taxonomists for standard genome sequencing and annotation.</title>
        <authorList>
            <consortium name="The Broad Institute Genomics Platform"/>
            <consortium name="The Broad Institute Genome Sequencing Center for Infectious Disease"/>
            <person name="Wu L."/>
            <person name="Ma J."/>
        </authorList>
    </citation>
    <scope>NUCLEOTIDE SEQUENCE [LARGE SCALE GENOMIC DNA]</scope>
    <source>
        <strain evidence="4">CGMCC 1.10698</strain>
    </source>
</reference>
<accession>A0ABV8QY35</accession>
<feature type="domain" description="DUF222" evidence="2">
    <location>
        <begin position="106"/>
        <end position="329"/>
    </location>
</feature>